<organism evidence="8 9">
    <name type="scientific">Methermicoccus shengliensis</name>
    <dbReference type="NCBI Taxonomy" id="660064"/>
    <lineage>
        <taxon>Archaea</taxon>
        <taxon>Methanobacteriati</taxon>
        <taxon>Methanobacteriota</taxon>
        <taxon>Stenosarchaea group</taxon>
        <taxon>Methanomicrobia</taxon>
        <taxon>Methanosarcinales</taxon>
        <taxon>Methermicoccaceae</taxon>
        <taxon>Methermicoccus</taxon>
    </lineage>
</organism>
<dbReference type="GO" id="GO:0005524">
    <property type="term" value="F:ATP binding"/>
    <property type="evidence" value="ECO:0007669"/>
    <property type="project" value="UniProtKB-UniRule"/>
</dbReference>
<feature type="binding site" evidence="7">
    <location>
        <position position="10"/>
    </location>
    <ligand>
        <name>ATP</name>
        <dbReference type="ChEBI" id="CHEBI:30616"/>
    </ligand>
</feature>
<evidence type="ECO:0000256" key="5">
    <source>
        <dbReference type="ARBA" id="ARBA00022777"/>
    </source>
</evidence>
<evidence type="ECO:0000313" key="9">
    <source>
        <dbReference type="Proteomes" id="UP000600363"/>
    </source>
</evidence>
<evidence type="ECO:0000313" key="8">
    <source>
        <dbReference type="EMBL" id="HIH69978.1"/>
    </source>
</evidence>
<dbReference type="Gene3D" id="3.40.50.300">
    <property type="entry name" value="P-loop containing nucleotide triphosphate hydrolases"/>
    <property type="match status" value="1"/>
</dbReference>
<accession>A0A832VXQ8</accession>
<evidence type="ECO:0000256" key="1">
    <source>
        <dbReference type="ARBA" id="ARBA00022517"/>
    </source>
</evidence>
<protein>
    <recommendedName>
        <fullName evidence="7">Putative adenylate kinase</fullName>
        <shortName evidence="7">AK</shortName>
        <ecNumber evidence="7">2.7.4.3</ecNumber>
    </recommendedName>
    <alternativeName>
        <fullName evidence="7">ATP-AMP transphosphorylase</fullName>
    </alternativeName>
</protein>
<sequence length="172" mass="18621">MILGISGTPGVGKSTAASLLRRMGIEVVDINALVLQQGFSLGTEGDCVVADIDALREHLSEYEGLVVVEGHLAHHVADVCIVVRCSPWVVEQRLRERGYPENKVRENAEAEALDVILVEAVEMCKRVYEVDATHMSPSALASHIVRIIGAERAGTPISGYEPGRVDFTGYLL</sequence>
<comment type="catalytic activity">
    <reaction evidence="7">
        <text>AMP + ATP = 2 ADP</text>
        <dbReference type="Rhea" id="RHEA:12973"/>
        <dbReference type="ChEBI" id="CHEBI:30616"/>
        <dbReference type="ChEBI" id="CHEBI:456215"/>
        <dbReference type="ChEBI" id="CHEBI:456216"/>
        <dbReference type="EC" id="2.7.4.3"/>
    </reaction>
</comment>
<comment type="similarity">
    <text evidence="7">Belongs to the adenylate kinase family. AK6 subfamily.</text>
</comment>
<comment type="caution">
    <text evidence="7">Lacks conserved residue(s) required for the propagation of feature annotation.</text>
</comment>
<keyword evidence="5 7" id="KW-0418">Kinase</keyword>
<comment type="caution">
    <text evidence="8">The sequence shown here is derived from an EMBL/GenBank/DDBJ whole genome shotgun (WGS) entry which is preliminary data.</text>
</comment>
<feature type="region of interest" description="LID" evidence="7">
    <location>
        <begin position="96"/>
        <end position="106"/>
    </location>
</feature>
<dbReference type="GO" id="GO:0042274">
    <property type="term" value="P:ribosomal small subunit biogenesis"/>
    <property type="evidence" value="ECO:0007669"/>
    <property type="project" value="UniProtKB-UniRule"/>
</dbReference>
<keyword evidence="4 7" id="KW-0547">Nucleotide-binding</keyword>
<dbReference type="InterPro" id="IPR027417">
    <property type="entry name" value="P-loop_NTPase"/>
</dbReference>
<evidence type="ECO:0000256" key="3">
    <source>
        <dbReference type="ARBA" id="ARBA00022679"/>
    </source>
</evidence>
<evidence type="ECO:0000256" key="6">
    <source>
        <dbReference type="ARBA" id="ARBA00022840"/>
    </source>
</evidence>
<dbReference type="Proteomes" id="UP000600363">
    <property type="component" value="Unassembled WGS sequence"/>
</dbReference>
<gene>
    <name evidence="8" type="ORF">HA299_05150</name>
</gene>
<dbReference type="PANTHER" id="PTHR12595">
    <property type="entry name" value="POS9-ACTIVATING FACTOR FAP7-RELATED"/>
    <property type="match status" value="1"/>
</dbReference>
<comment type="subunit">
    <text evidence="7">Interacts with uS11. Not a structural component of 40S pre-ribosomes, but transiently interacts with them by binding to uS11.</text>
</comment>
<dbReference type="PANTHER" id="PTHR12595:SF0">
    <property type="entry name" value="ADENYLATE KINASE ISOENZYME 6"/>
    <property type="match status" value="1"/>
</dbReference>
<feature type="binding site" evidence="7">
    <location>
        <position position="15"/>
    </location>
    <ligand>
        <name>ATP</name>
        <dbReference type="ChEBI" id="CHEBI:30616"/>
    </ligand>
</feature>
<dbReference type="RefSeq" id="WP_042686348.1">
    <property type="nucleotide sequence ID" value="NZ_DUIH01000017.1"/>
</dbReference>
<dbReference type="GO" id="GO:0004017">
    <property type="term" value="F:AMP kinase activity"/>
    <property type="evidence" value="ECO:0007669"/>
    <property type="project" value="UniProtKB-UniRule"/>
</dbReference>
<keyword evidence="1 7" id="KW-0690">Ribosome biogenesis</keyword>
<dbReference type="Pfam" id="PF13238">
    <property type="entry name" value="AAA_18"/>
    <property type="match status" value="1"/>
</dbReference>
<dbReference type="HAMAP" id="MF_00039">
    <property type="entry name" value="Adenylate_kinase_AK6"/>
    <property type="match status" value="1"/>
</dbReference>
<name>A0A832VXQ8_9EURY</name>
<proteinExistence type="inferred from homology"/>
<evidence type="ECO:0000256" key="4">
    <source>
        <dbReference type="ARBA" id="ARBA00022741"/>
    </source>
</evidence>
<comment type="catalytic activity">
    <reaction evidence="7">
        <text>ATP + H2O = ADP + phosphate + H(+)</text>
        <dbReference type="Rhea" id="RHEA:13065"/>
        <dbReference type="ChEBI" id="CHEBI:15377"/>
        <dbReference type="ChEBI" id="CHEBI:15378"/>
        <dbReference type="ChEBI" id="CHEBI:30616"/>
        <dbReference type="ChEBI" id="CHEBI:43474"/>
        <dbReference type="ChEBI" id="CHEBI:456216"/>
    </reaction>
</comment>
<dbReference type="InterPro" id="IPR020618">
    <property type="entry name" value="Adenyl_kinase_AK6"/>
</dbReference>
<reference evidence="8" key="1">
    <citation type="journal article" date="2020" name="bioRxiv">
        <title>A rank-normalized archaeal taxonomy based on genome phylogeny resolves widespread incomplete and uneven classifications.</title>
        <authorList>
            <person name="Rinke C."/>
            <person name="Chuvochina M."/>
            <person name="Mussig A.J."/>
            <person name="Chaumeil P.-A."/>
            <person name="Waite D.W."/>
            <person name="Whitman W.B."/>
            <person name="Parks D.H."/>
            <person name="Hugenholtz P."/>
        </authorList>
    </citation>
    <scope>NUCLEOTIDE SEQUENCE</scope>
    <source>
        <strain evidence="8">UBA12518</strain>
    </source>
</reference>
<evidence type="ECO:0000256" key="2">
    <source>
        <dbReference type="ARBA" id="ARBA00022552"/>
    </source>
</evidence>
<dbReference type="SUPFAM" id="SSF52540">
    <property type="entry name" value="P-loop containing nucleoside triphosphate hydrolases"/>
    <property type="match status" value="1"/>
</dbReference>
<dbReference type="EMBL" id="DUIH01000017">
    <property type="protein sequence ID" value="HIH69978.1"/>
    <property type="molecule type" value="Genomic_DNA"/>
</dbReference>
<dbReference type="EC" id="2.7.4.3" evidence="7"/>
<dbReference type="GO" id="GO:0016887">
    <property type="term" value="F:ATP hydrolysis activity"/>
    <property type="evidence" value="ECO:0007669"/>
    <property type="project" value="InterPro"/>
</dbReference>
<dbReference type="AlphaFoldDB" id="A0A832VXQ8"/>
<feature type="binding site" evidence="7">
    <location>
        <position position="14"/>
    </location>
    <ligand>
        <name>ATP</name>
        <dbReference type="ChEBI" id="CHEBI:30616"/>
    </ligand>
</feature>
<keyword evidence="2 7" id="KW-0698">rRNA processing</keyword>
<dbReference type="GO" id="GO:0006364">
    <property type="term" value="P:rRNA processing"/>
    <property type="evidence" value="ECO:0007669"/>
    <property type="project" value="UniProtKB-KW"/>
</dbReference>
<keyword evidence="3 7" id="KW-0808">Transferase</keyword>
<feature type="binding site" evidence="7">
    <location>
        <position position="97"/>
    </location>
    <ligand>
        <name>ATP</name>
        <dbReference type="ChEBI" id="CHEBI:30616"/>
    </ligand>
</feature>
<feature type="binding site" evidence="7">
    <location>
        <position position="12"/>
    </location>
    <ligand>
        <name>ATP</name>
        <dbReference type="ChEBI" id="CHEBI:30616"/>
    </ligand>
</feature>
<keyword evidence="6 7" id="KW-0067">ATP-binding</keyword>
<comment type="function">
    <text evidence="7">Broad-specificity nucleoside monophosphate (NMP) kinase that catalyzes the reversible transfer of the terminal phosphate group between nucleoside triphosphates and monophosphates. Has also ATPase activity. Involved in the late maturation steps of the 30S ribosomal particles, specifically 16S rRNA maturation. While NMP activity is not required for ribosome maturation, ATPase activity is. Associates transiently with small ribosomal subunit protein uS11. ATP hydrolysis breaks the interaction with uS11. May temporarily remove uS11 from the ribosome to enable a conformational change of the ribosomal RNA that is needed for the final maturation step of the small ribosomal subunit.</text>
</comment>
<feature type="binding site" evidence="7">
    <location>
        <position position="13"/>
    </location>
    <ligand>
        <name>ATP</name>
        <dbReference type="ChEBI" id="CHEBI:30616"/>
    </ligand>
</feature>
<evidence type="ECO:0000256" key="7">
    <source>
        <dbReference type="HAMAP-Rule" id="MF_00039"/>
    </source>
</evidence>